<dbReference type="EMBL" id="BEXD01000469">
    <property type="protein sequence ID" value="GBB87707.1"/>
    <property type="molecule type" value="Genomic_DNA"/>
</dbReference>
<dbReference type="Proteomes" id="UP000247702">
    <property type="component" value="Unassembled WGS sequence"/>
</dbReference>
<evidence type="ECO:0000313" key="5">
    <source>
        <dbReference type="Proteomes" id="UP000247702"/>
    </source>
</evidence>
<evidence type="ECO:0000256" key="2">
    <source>
        <dbReference type="SAM" id="Phobius"/>
    </source>
</evidence>
<reference evidence="4" key="2">
    <citation type="submission" date="2019-10" db="EMBL/GenBank/DDBJ databases">
        <title>Conservation and host-specific expression of non-tandemly repeated heterogenous ribosome RNA gene in arbuscular mycorrhizal fungi.</title>
        <authorList>
            <person name="Maeda T."/>
            <person name="Kobayashi Y."/>
            <person name="Nakagawa T."/>
            <person name="Ezawa T."/>
            <person name="Yamaguchi K."/>
            <person name="Bino T."/>
            <person name="Nishimoto Y."/>
            <person name="Shigenobu S."/>
            <person name="Kawaguchi M."/>
        </authorList>
    </citation>
    <scope>NUCLEOTIDE SEQUENCE</scope>
    <source>
        <strain evidence="4">HR1</strain>
    </source>
</reference>
<comment type="caution">
    <text evidence="3">The sequence shown here is derived from an EMBL/GenBank/DDBJ whole genome shotgun (WGS) entry which is preliminary data.</text>
</comment>
<keyword evidence="2" id="KW-0472">Membrane</keyword>
<proteinExistence type="predicted"/>
<feature type="transmembrane region" description="Helical" evidence="2">
    <location>
        <begin position="12"/>
        <end position="32"/>
    </location>
</feature>
<dbReference type="OrthoDB" id="2341056at2759"/>
<dbReference type="EMBL" id="BLAL01000239">
    <property type="protein sequence ID" value="GES95063.1"/>
    <property type="molecule type" value="Genomic_DNA"/>
</dbReference>
<keyword evidence="2" id="KW-1133">Transmembrane helix</keyword>
<organism evidence="3 5">
    <name type="scientific">Rhizophagus clarus</name>
    <dbReference type="NCBI Taxonomy" id="94130"/>
    <lineage>
        <taxon>Eukaryota</taxon>
        <taxon>Fungi</taxon>
        <taxon>Fungi incertae sedis</taxon>
        <taxon>Mucoromycota</taxon>
        <taxon>Glomeromycotina</taxon>
        <taxon>Glomeromycetes</taxon>
        <taxon>Glomerales</taxon>
        <taxon>Glomeraceae</taxon>
        <taxon>Rhizophagus</taxon>
    </lineage>
</organism>
<evidence type="ECO:0000313" key="3">
    <source>
        <dbReference type="EMBL" id="GBB87707.1"/>
    </source>
</evidence>
<feature type="compositionally biased region" description="Low complexity" evidence="1">
    <location>
        <begin position="189"/>
        <end position="198"/>
    </location>
</feature>
<name>A0A2Z6QBX5_9GLOM</name>
<keyword evidence="2" id="KW-0812">Transmembrane</keyword>
<feature type="transmembrane region" description="Helical" evidence="2">
    <location>
        <begin position="62"/>
        <end position="82"/>
    </location>
</feature>
<feature type="transmembrane region" description="Helical" evidence="2">
    <location>
        <begin position="143"/>
        <end position="169"/>
    </location>
</feature>
<evidence type="ECO:0000313" key="4">
    <source>
        <dbReference type="EMBL" id="GES95063.1"/>
    </source>
</evidence>
<evidence type="ECO:0000256" key="1">
    <source>
        <dbReference type="SAM" id="MobiDB-lite"/>
    </source>
</evidence>
<accession>A0A2Z6QBX5</accession>
<evidence type="ECO:0008006" key="6">
    <source>
        <dbReference type="Google" id="ProtNLM"/>
    </source>
</evidence>
<dbReference type="Proteomes" id="UP000615446">
    <property type="component" value="Unassembled WGS sequence"/>
</dbReference>
<keyword evidence="5" id="KW-1185">Reference proteome</keyword>
<gene>
    <name evidence="4" type="ORF">RCL2_002175500</name>
    <name evidence="3" type="ORF">RclHR1_01420010</name>
</gene>
<feature type="transmembrane region" description="Helical" evidence="2">
    <location>
        <begin position="94"/>
        <end position="114"/>
    </location>
</feature>
<reference evidence="3 5" key="1">
    <citation type="submission" date="2017-11" db="EMBL/GenBank/DDBJ databases">
        <title>The genome of Rhizophagus clarus HR1 reveals common genetic basis of auxotrophy among arbuscular mycorrhizal fungi.</title>
        <authorList>
            <person name="Kobayashi Y."/>
        </authorList>
    </citation>
    <scope>NUCLEOTIDE SEQUENCE [LARGE SCALE GENOMIC DNA]</scope>
    <source>
        <strain evidence="3 5">HR1</strain>
    </source>
</reference>
<protein>
    <recommendedName>
        <fullName evidence="6">MARVEL domain-containing protein</fullName>
    </recommendedName>
</protein>
<dbReference type="AlphaFoldDB" id="A0A2Z6QBX5"/>
<feature type="region of interest" description="Disordered" evidence="1">
    <location>
        <begin position="179"/>
        <end position="200"/>
    </location>
</feature>
<sequence>MSRKGFYLCLRVTQYLALLCIMALEITQLVLFKGYKDAISFGDSTSWKDWFENFYKKHGIKYFYYIVIIVTLIYLLYSLITFTHRWKTGPHKKVIFIEIFFLLLWLAVGFTNIYPIYFDDSTLNCDVNEEFKDIPGKLTECRAYLASMAVGWFMALLFLHTAIHTVYLWSHRDKIHSQPVQNGDKNDNNDSYPNPDNPVLWEPKYDRRAVHDDDVKILQIINAIDSCNIKQVYKIFQPVQNESLS</sequence>